<dbReference type="AlphaFoldDB" id="A0A644Y0S7"/>
<evidence type="ECO:0000313" key="1">
    <source>
        <dbReference type="EMBL" id="MPM22122.1"/>
    </source>
</evidence>
<name>A0A644Y0S7_9ZZZZ</name>
<proteinExistence type="predicted"/>
<sequence length="149" mass="15696">MVAQVQHVRGVTHPLVQLGRRELVLAEPQREGDVLVDRQMGVEGVVLEDHRQVAVAGRDVVDAGAVDREVAGGDVLQSDDHPQQCRLAAAGGADEDHELAVGDVEADALDGREAVVVRLHEVLEGYLGHGLFLDCGGTCWRAGAGGVSP</sequence>
<reference evidence="1" key="1">
    <citation type="submission" date="2019-08" db="EMBL/GenBank/DDBJ databases">
        <authorList>
            <person name="Kucharzyk K."/>
            <person name="Murdoch R.W."/>
            <person name="Higgins S."/>
            <person name="Loffler F."/>
        </authorList>
    </citation>
    <scope>NUCLEOTIDE SEQUENCE</scope>
</reference>
<comment type="caution">
    <text evidence="1">The sequence shown here is derived from an EMBL/GenBank/DDBJ whole genome shotgun (WGS) entry which is preliminary data.</text>
</comment>
<protein>
    <submittedName>
        <fullName evidence="1">Uncharacterized protein</fullName>
    </submittedName>
</protein>
<organism evidence="1">
    <name type="scientific">bioreactor metagenome</name>
    <dbReference type="NCBI Taxonomy" id="1076179"/>
    <lineage>
        <taxon>unclassified sequences</taxon>
        <taxon>metagenomes</taxon>
        <taxon>ecological metagenomes</taxon>
    </lineage>
</organism>
<accession>A0A644Y0S7</accession>
<dbReference type="EMBL" id="VSSQ01003740">
    <property type="protein sequence ID" value="MPM22122.1"/>
    <property type="molecule type" value="Genomic_DNA"/>
</dbReference>
<dbReference type="AntiFam" id="ANF00095">
    <property type="entry name" value="Shadow ORF (opposite ABC transporters)"/>
</dbReference>
<gene>
    <name evidence="1" type="ORF">SDC9_68572</name>
</gene>